<organism evidence="1 2">
    <name type="scientific">Candidatus Daviesbacteria bacterium RIFCSPHIGHO2_02_FULL_39_12</name>
    <dbReference type="NCBI Taxonomy" id="1797770"/>
    <lineage>
        <taxon>Bacteria</taxon>
        <taxon>Candidatus Daviesiibacteriota</taxon>
    </lineage>
</organism>
<name>A0A1F5JC54_9BACT</name>
<evidence type="ECO:0000313" key="2">
    <source>
        <dbReference type="Proteomes" id="UP000177042"/>
    </source>
</evidence>
<accession>A0A1F5JC54</accession>
<proteinExistence type="predicted"/>
<sequence length="82" mass="9516">MNFITTNIRLPEDEYLKLKAEAANKRKSLAAVIRDKITTDKDLSQTEIENIMADLDRIAKRNSKKLKGWNSLQALREIRDEN</sequence>
<dbReference type="EMBL" id="MFCX01000014">
    <property type="protein sequence ID" value="OGE26227.1"/>
    <property type="molecule type" value="Genomic_DNA"/>
</dbReference>
<reference evidence="1 2" key="1">
    <citation type="journal article" date="2016" name="Nat. Commun.">
        <title>Thousands of microbial genomes shed light on interconnected biogeochemical processes in an aquifer system.</title>
        <authorList>
            <person name="Anantharaman K."/>
            <person name="Brown C.T."/>
            <person name="Hug L.A."/>
            <person name="Sharon I."/>
            <person name="Castelle C.J."/>
            <person name="Probst A.J."/>
            <person name="Thomas B.C."/>
            <person name="Singh A."/>
            <person name="Wilkins M.J."/>
            <person name="Karaoz U."/>
            <person name="Brodie E.L."/>
            <person name="Williams K.H."/>
            <person name="Hubbard S.S."/>
            <person name="Banfield J.F."/>
        </authorList>
    </citation>
    <scope>NUCLEOTIDE SEQUENCE [LARGE SCALE GENOMIC DNA]</scope>
</reference>
<dbReference type="Proteomes" id="UP000177042">
    <property type="component" value="Unassembled WGS sequence"/>
</dbReference>
<evidence type="ECO:0000313" key="1">
    <source>
        <dbReference type="EMBL" id="OGE26227.1"/>
    </source>
</evidence>
<protein>
    <submittedName>
        <fullName evidence="1">Uncharacterized protein</fullName>
    </submittedName>
</protein>
<dbReference type="AlphaFoldDB" id="A0A1F5JC54"/>
<gene>
    <name evidence="1" type="ORF">A3C26_02765</name>
</gene>
<comment type="caution">
    <text evidence="1">The sequence shown here is derived from an EMBL/GenBank/DDBJ whole genome shotgun (WGS) entry which is preliminary data.</text>
</comment>